<proteinExistence type="predicted"/>
<evidence type="ECO:0000313" key="1">
    <source>
        <dbReference type="EMBL" id="DAD86833.1"/>
    </source>
</evidence>
<name>A0A8S5MWW3_9CAUD</name>
<organism evidence="1">
    <name type="scientific">Siphoviridae sp. ct91l7</name>
    <dbReference type="NCBI Taxonomy" id="2826173"/>
    <lineage>
        <taxon>Viruses</taxon>
        <taxon>Duplodnaviria</taxon>
        <taxon>Heunggongvirae</taxon>
        <taxon>Uroviricota</taxon>
        <taxon>Caudoviricetes</taxon>
    </lineage>
</organism>
<dbReference type="EMBL" id="BK015008">
    <property type="protein sequence ID" value="DAD86833.1"/>
    <property type="molecule type" value="Genomic_DNA"/>
</dbReference>
<protein>
    <submittedName>
        <fullName evidence="1">Uncharacterized protein</fullName>
    </submittedName>
</protein>
<reference evidence="1" key="1">
    <citation type="journal article" date="2021" name="Proc. Natl. Acad. Sci. U.S.A.">
        <title>A Catalog of Tens of Thousands of Viruses from Human Metagenomes Reveals Hidden Associations with Chronic Diseases.</title>
        <authorList>
            <person name="Tisza M.J."/>
            <person name="Buck C.B."/>
        </authorList>
    </citation>
    <scope>NUCLEOTIDE SEQUENCE</scope>
    <source>
        <strain evidence="1">Ct91l7</strain>
    </source>
</reference>
<sequence>MKTLKQILTCKEILDDEEAQGIIDEIIGLLRSKHITYACAYNILSGVMDALTEFSRQLPM</sequence>
<accession>A0A8S5MWW3</accession>